<dbReference type="EMBL" id="BFFP01000027">
    <property type="protein sequence ID" value="GBG95173.1"/>
    <property type="molecule type" value="Genomic_DNA"/>
</dbReference>
<dbReference type="RefSeq" id="WP_124977262.1">
    <property type="nucleotide sequence ID" value="NZ_BFFP01000027.1"/>
</dbReference>
<proteinExistence type="predicted"/>
<organism evidence="7 8">
    <name type="scientific">Ligilactobacillus salitolerans</name>
    <dbReference type="NCBI Taxonomy" id="1808352"/>
    <lineage>
        <taxon>Bacteria</taxon>
        <taxon>Bacillati</taxon>
        <taxon>Bacillota</taxon>
        <taxon>Bacilli</taxon>
        <taxon>Lactobacillales</taxon>
        <taxon>Lactobacillaceae</taxon>
        <taxon>Ligilactobacillus</taxon>
    </lineage>
</organism>
<dbReference type="AlphaFoldDB" id="A0A401IUD9"/>
<evidence type="ECO:0000256" key="1">
    <source>
        <dbReference type="ARBA" id="ARBA00004141"/>
    </source>
</evidence>
<dbReference type="InterPro" id="IPR051784">
    <property type="entry name" value="Nod_factor_ABC_transporter"/>
</dbReference>
<dbReference type="GO" id="GO:0140359">
    <property type="term" value="F:ABC-type transporter activity"/>
    <property type="evidence" value="ECO:0007669"/>
    <property type="project" value="InterPro"/>
</dbReference>
<gene>
    <name evidence="7" type="ORF">LFYK43_16320</name>
</gene>
<keyword evidence="2 5" id="KW-0812">Transmembrane</keyword>
<evidence type="ECO:0000256" key="5">
    <source>
        <dbReference type="SAM" id="Phobius"/>
    </source>
</evidence>
<evidence type="ECO:0000256" key="4">
    <source>
        <dbReference type="ARBA" id="ARBA00023136"/>
    </source>
</evidence>
<evidence type="ECO:0000256" key="2">
    <source>
        <dbReference type="ARBA" id="ARBA00022692"/>
    </source>
</evidence>
<name>A0A401IUD9_9LACO</name>
<accession>A0A401IUD9</accession>
<dbReference type="PANTHER" id="PTHR43229:SF2">
    <property type="entry name" value="NODULATION PROTEIN J"/>
    <property type="match status" value="1"/>
</dbReference>
<evidence type="ECO:0000256" key="3">
    <source>
        <dbReference type="ARBA" id="ARBA00022989"/>
    </source>
</evidence>
<dbReference type="PANTHER" id="PTHR43229">
    <property type="entry name" value="NODULATION PROTEIN J"/>
    <property type="match status" value="1"/>
</dbReference>
<feature type="domain" description="ABC-2 type transporter transmembrane" evidence="6">
    <location>
        <begin position="2"/>
        <end position="219"/>
    </location>
</feature>
<dbReference type="GO" id="GO:0043190">
    <property type="term" value="C:ATP-binding cassette (ABC) transporter complex"/>
    <property type="evidence" value="ECO:0007669"/>
    <property type="project" value="InterPro"/>
</dbReference>
<comment type="caution">
    <text evidence="7">The sequence shown here is derived from an EMBL/GenBank/DDBJ whole genome shotgun (WGS) entry which is preliminary data.</text>
</comment>
<evidence type="ECO:0000259" key="6">
    <source>
        <dbReference type="Pfam" id="PF01061"/>
    </source>
</evidence>
<feature type="transmembrane region" description="Helical" evidence="5">
    <location>
        <begin position="20"/>
        <end position="37"/>
    </location>
</feature>
<dbReference type="InterPro" id="IPR000412">
    <property type="entry name" value="ABC_2_transport"/>
</dbReference>
<dbReference type="Proteomes" id="UP000286848">
    <property type="component" value="Unassembled WGS sequence"/>
</dbReference>
<keyword evidence="8" id="KW-1185">Reference proteome</keyword>
<reference evidence="7 8" key="1">
    <citation type="journal article" date="2019" name="Int. J. Syst. Evol. Microbiol.">
        <title>Lactobacillus salitolerans sp. nov., a novel lactic acid bacterium isolated from spent mushroom substrates.</title>
        <authorList>
            <person name="Tohno M."/>
            <person name="Tanizawa Y."/>
            <person name="Kojima Y."/>
            <person name="Sakamoto M."/>
            <person name="Nakamura Y."/>
            <person name="Ohkuma M."/>
            <person name="Kobayashi H."/>
        </authorList>
    </citation>
    <scope>NUCLEOTIDE SEQUENCE [LARGE SCALE GENOMIC DNA]</scope>
    <source>
        <strain evidence="7 8">YK43</strain>
    </source>
</reference>
<evidence type="ECO:0000313" key="8">
    <source>
        <dbReference type="Proteomes" id="UP000286848"/>
    </source>
</evidence>
<protein>
    <submittedName>
        <fullName evidence="7">Multidrug ABC transporter permease protein</fullName>
    </submittedName>
</protein>
<dbReference type="Pfam" id="PF01061">
    <property type="entry name" value="ABC2_membrane"/>
    <property type="match status" value="1"/>
</dbReference>
<feature type="transmembrane region" description="Helical" evidence="5">
    <location>
        <begin position="57"/>
        <end position="76"/>
    </location>
</feature>
<feature type="transmembrane region" description="Helical" evidence="5">
    <location>
        <begin position="140"/>
        <end position="165"/>
    </location>
</feature>
<feature type="transmembrane region" description="Helical" evidence="5">
    <location>
        <begin position="258"/>
        <end position="279"/>
    </location>
</feature>
<feature type="transmembrane region" description="Helical" evidence="5">
    <location>
        <begin position="172"/>
        <end position="193"/>
    </location>
</feature>
<keyword evidence="3 5" id="KW-1133">Transmembrane helix</keyword>
<comment type="subcellular location">
    <subcellularLocation>
        <location evidence="1">Membrane</location>
        <topology evidence="1">Multi-pass membrane protein</topology>
    </subcellularLocation>
</comment>
<evidence type="ECO:0000313" key="7">
    <source>
        <dbReference type="EMBL" id="GBG95173.1"/>
    </source>
</evidence>
<feature type="transmembrane region" description="Helical" evidence="5">
    <location>
        <begin position="103"/>
        <end position="128"/>
    </location>
</feature>
<dbReference type="OrthoDB" id="162334at2"/>
<dbReference type="InterPro" id="IPR013525">
    <property type="entry name" value="ABC2_TM"/>
</dbReference>
<dbReference type="PIRSF" id="PIRSF006648">
    <property type="entry name" value="DrrB"/>
    <property type="match status" value="1"/>
</dbReference>
<keyword evidence="4 5" id="KW-0472">Membrane</keyword>
<sequence>MLTLCWRNLLLYFRNRSGVFFSLLGALISFILYVAFLKDNLTGDWGSSQAHAGFLDSWLISGTLAITAITTTLSAMSQKVEDHEKKAEADLILTGASRFQLSFGYILSSAVIGFIMQVVVFFMMYGYFYLVDDLRITGETILTLLPLMILGSLLNSVVNAVILLMVKNRNTLSALASVVGTISGFLVGAYIPIGILPDVAQAVVKLTPGAYIASAYRQLLVHDDLNQFFPALPAREQFSQEMGIQLKWSELLNLQQTLLIAGVIFVAFSLAVAGIESYLATKSKKAQHAVE</sequence>